<gene>
    <name evidence="2" type="ORF">L207DRAFT_583080</name>
</gene>
<dbReference type="OrthoDB" id="5086080at2759"/>
<protein>
    <recommendedName>
        <fullName evidence="4">BZIP domain-containing protein</fullName>
    </recommendedName>
</protein>
<feature type="compositionally biased region" description="Polar residues" evidence="1">
    <location>
        <begin position="127"/>
        <end position="147"/>
    </location>
</feature>
<feature type="region of interest" description="Disordered" evidence="1">
    <location>
        <begin position="124"/>
        <end position="147"/>
    </location>
</feature>
<name>A0A2J6RQW1_HYAVF</name>
<feature type="compositionally biased region" description="Polar residues" evidence="1">
    <location>
        <begin position="77"/>
        <end position="92"/>
    </location>
</feature>
<evidence type="ECO:0000313" key="3">
    <source>
        <dbReference type="Proteomes" id="UP000235786"/>
    </source>
</evidence>
<feature type="region of interest" description="Disordered" evidence="1">
    <location>
        <begin position="67"/>
        <end position="107"/>
    </location>
</feature>
<dbReference type="Pfam" id="PF11905">
    <property type="entry name" value="DUF3425"/>
    <property type="match status" value="1"/>
</dbReference>
<feature type="compositionally biased region" description="Polar residues" evidence="1">
    <location>
        <begin position="1"/>
        <end position="28"/>
    </location>
</feature>
<sequence length="455" mass="51740">MSASGLDSQRSRSTVTGSKWASGRQLTGPQRARKRAVDRARSKQQRLSTLKRIAELEAKLQSALSETNFDDSEEGITTDNKASFQSTGNHTNGDLHPHRPRSIPSEEQKTADWAMIAASGDIVDISPQPSRWQGQYEPSSISHTNSSQKDLMYSNSSMLQGITDSTPPAPGLQLPRSIVLRRGDIPTLWISEAIRSNNESLLMAAQYARKVEVCLDEQINQDVLIRGIIEGWEVLKSRAKVCPLWEILRSIDYLLFWNASPVTRLVMLHMIHHMLLFKVSRKRLEELPPWYRPRPTQTIFEHSELIDFFAWPGIRERLVVSKEDVLTNDFWDCFRRDFRFQWPFPFREIYLLDPYTSHYTFSAPFQSRLLDISMWQMELQFFASFPNLLDDISPAEPTLSDSIAEQGALQMPLQSGPTGPLSNSDFDSVEALDVGSFLNVYGNDAPLSVQRLGTF</sequence>
<dbReference type="PANTHER" id="PTHR37012:SF7">
    <property type="entry name" value="B-ZIP TRANSCRIPTION FACTOR (EUROFUNG)-RELATED"/>
    <property type="match status" value="1"/>
</dbReference>
<dbReference type="PANTHER" id="PTHR37012">
    <property type="entry name" value="B-ZIP TRANSCRIPTION FACTOR (EUROFUNG)-RELATED"/>
    <property type="match status" value="1"/>
</dbReference>
<evidence type="ECO:0008006" key="4">
    <source>
        <dbReference type="Google" id="ProtNLM"/>
    </source>
</evidence>
<reference evidence="2 3" key="1">
    <citation type="submission" date="2016-04" db="EMBL/GenBank/DDBJ databases">
        <title>A degradative enzymes factory behind the ericoid mycorrhizal symbiosis.</title>
        <authorList>
            <consortium name="DOE Joint Genome Institute"/>
            <person name="Martino E."/>
            <person name="Morin E."/>
            <person name="Grelet G."/>
            <person name="Kuo A."/>
            <person name="Kohler A."/>
            <person name="Daghino S."/>
            <person name="Barry K."/>
            <person name="Choi C."/>
            <person name="Cichocki N."/>
            <person name="Clum A."/>
            <person name="Copeland A."/>
            <person name="Hainaut M."/>
            <person name="Haridas S."/>
            <person name="Labutti K."/>
            <person name="Lindquist E."/>
            <person name="Lipzen A."/>
            <person name="Khouja H.-R."/>
            <person name="Murat C."/>
            <person name="Ohm R."/>
            <person name="Olson A."/>
            <person name="Spatafora J."/>
            <person name="Veneault-Fourrey C."/>
            <person name="Henrissat B."/>
            <person name="Grigoriev I."/>
            <person name="Martin F."/>
            <person name="Perotto S."/>
        </authorList>
    </citation>
    <scope>NUCLEOTIDE SEQUENCE [LARGE SCALE GENOMIC DNA]</scope>
    <source>
        <strain evidence="2 3">F</strain>
    </source>
</reference>
<accession>A0A2J6RQW1</accession>
<feature type="region of interest" description="Disordered" evidence="1">
    <location>
        <begin position="1"/>
        <end position="46"/>
    </location>
</feature>
<dbReference type="Proteomes" id="UP000235786">
    <property type="component" value="Unassembled WGS sequence"/>
</dbReference>
<keyword evidence="3" id="KW-1185">Reference proteome</keyword>
<evidence type="ECO:0000256" key="1">
    <source>
        <dbReference type="SAM" id="MobiDB-lite"/>
    </source>
</evidence>
<dbReference type="AlphaFoldDB" id="A0A2J6RQW1"/>
<dbReference type="InterPro" id="IPR021833">
    <property type="entry name" value="DUF3425"/>
</dbReference>
<dbReference type="EMBL" id="KZ613945">
    <property type="protein sequence ID" value="PMD40906.1"/>
    <property type="molecule type" value="Genomic_DNA"/>
</dbReference>
<organism evidence="2 3">
    <name type="scientific">Hyaloscypha variabilis (strain UAMH 11265 / GT02V1 / F)</name>
    <name type="common">Meliniomyces variabilis</name>
    <dbReference type="NCBI Taxonomy" id="1149755"/>
    <lineage>
        <taxon>Eukaryota</taxon>
        <taxon>Fungi</taxon>
        <taxon>Dikarya</taxon>
        <taxon>Ascomycota</taxon>
        <taxon>Pezizomycotina</taxon>
        <taxon>Leotiomycetes</taxon>
        <taxon>Helotiales</taxon>
        <taxon>Hyaloscyphaceae</taxon>
        <taxon>Hyaloscypha</taxon>
        <taxon>Hyaloscypha variabilis</taxon>
    </lineage>
</organism>
<evidence type="ECO:0000313" key="2">
    <source>
        <dbReference type="EMBL" id="PMD40906.1"/>
    </source>
</evidence>
<proteinExistence type="predicted"/>